<dbReference type="HOGENOM" id="CLU_1575560_0_0_4"/>
<proteinExistence type="predicted"/>
<reference evidence="1" key="1">
    <citation type="submission" date="2009-05" db="EMBL/GenBank/DDBJ databases">
        <authorList>
            <person name="Harkins D.M."/>
            <person name="DeShazer D."/>
            <person name="Woods D.E."/>
            <person name="Brinkac L.M."/>
            <person name="Brown K.A."/>
            <person name="Hung G.C."/>
            <person name="Tuanyok A."/>
            <person name="Zhang B."/>
            <person name="Nierman W.C."/>
        </authorList>
    </citation>
    <scope>NUCLEOTIDE SEQUENCE [LARGE SCALE GENOMIC DNA]</scope>
    <source>
        <strain evidence="1">1710a</strain>
    </source>
</reference>
<dbReference type="EMBL" id="CM000833">
    <property type="protein sequence ID" value="EET02873.1"/>
    <property type="molecule type" value="Genomic_DNA"/>
</dbReference>
<protein>
    <submittedName>
        <fullName evidence="1">Uncharacterized protein</fullName>
    </submittedName>
</protein>
<accession>A0A0E1VQ08</accession>
<name>A0A0E1VQ08_BURPE</name>
<sequence length="169" mass="17805">MPSASGAFARRRPGRRGVASRARACEAALAAVARRAPSDACPTVASIRQSRAAARRACEDIAGDPNGRRGGRRRRVGRWGGIGGDNRYRRVGPRAPVVSRLRWAGLRRALGGAWCPPAVGHGGGAPSAERRASRIHASLIAHRAGGSRASHARLHAFDSCAGLANRRVK</sequence>
<dbReference type="AlphaFoldDB" id="A0A0E1VQ08"/>
<gene>
    <name evidence="1" type="ORF">BURPS1710A_A0148</name>
</gene>
<evidence type="ECO:0000313" key="1">
    <source>
        <dbReference type="EMBL" id="EET02873.1"/>
    </source>
</evidence>
<dbReference type="Proteomes" id="UP000001812">
    <property type="component" value="Chromosome II"/>
</dbReference>
<organism evidence="1">
    <name type="scientific">Burkholderia pseudomallei 1710a</name>
    <dbReference type="NCBI Taxonomy" id="320371"/>
    <lineage>
        <taxon>Bacteria</taxon>
        <taxon>Pseudomonadati</taxon>
        <taxon>Pseudomonadota</taxon>
        <taxon>Betaproteobacteria</taxon>
        <taxon>Burkholderiales</taxon>
        <taxon>Burkholderiaceae</taxon>
        <taxon>Burkholderia</taxon>
        <taxon>pseudomallei group</taxon>
    </lineage>
</organism>